<keyword evidence="1" id="KW-1133">Transmembrane helix</keyword>
<keyword evidence="2" id="KW-1185">Reference proteome</keyword>
<name>A0A914EKX7_9BILA</name>
<evidence type="ECO:0000256" key="1">
    <source>
        <dbReference type="SAM" id="Phobius"/>
    </source>
</evidence>
<dbReference type="WBParaSite" id="ACRNAN_scaffold8467.g18056.t1">
    <property type="protein sequence ID" value="ACRNAN_scaffold8467.g18056.t1"/>
    <property type="gene ID" value="ACRNAN_scaffold8467.g18056"/>
</dbReference>
<dbReference type="Proteomes" id="UP000887540">
    <property type="component" value="Unplaced"/>
</dbReference>
<sequence>MTTVWYFKYLPTESNTTCYAFGCVAGAGVDVGDHIEWIAAIFNIVLTIVFGFCIRSFNRNGASSHNDYMKKRKKAVL</sequence>
<evidence type="ECO:0000313" key="2">
    <source>
        <dbReference type="Proteomes" id="UP000887540"/>
    </source>
</evidence>
<dbReference type="AlphaFoldDB" id="A0A914EKX7"/>
<reference evidence="3" key="1">
    <citation type="submission" date="2022-11" db="UniProtKB">
        <authorList>
            <consortium name="WormBaseParasite"/>
        </authorList>
    </citation>
    <scope>IDENTIFICATION</scope>
</reference>
<accession>A0A914EKX7</accession>
<keyword evidence="1" id="KW-0472">Membrane</keyword>
<evidence type="ECO:0000313" key="3">
    <source>
        <dbReference type="WBParaSite" id="ACRNAN_scaffold8467.g18056.t1"/>
    </source>
</evidence>
<proteinExistence type="predicted"/>
<feature type="transmembrane region" description="Helical" evidence="1">
    <location>
        <begin position="37"/>
        <end position="54"/>
    </location>
</feature>
<organism evidence="2 3">
    <name type="scientific">Acrobeloides nanus</name>
    <dbReference type="NCBI Taxonomy" id="290746"/>
    <lineage>
        <taxon>Eukaryota</taxon>
        <taxon>Metazoa</taxon>
        <taxon>Ecdysozoa</taxon>
        <taxon>Nematoda</taxon>
        <taxon>Chromadorea</taxon>
        <taxon>Rhabditida</taxon>
        <taxon>Tylenchina</taxon>
        <taxon>Cephalobomorpha</taxon>
        <taxon>Cephaloboidea</taxon>
        <taxon>Cephalobidae</taxon>
        <taxon>Acrobeloides</taxon>
    </lineage>
</organism>
<protein>
    <submittedName>
        <fullName evidence="3">Holin</fullName>
    </submittedName>
</protein>
<keyword evidence="1" id="KW-0812">Transmembrane</keyword>